<accession>A0A7J7IBZ5</accession>
<dbReference type="Proteomes" id="UP000593564">
    <property type="component" value="Unassembled WGS sequence"/>
</dbReference>
<keyword evidence="2" id="KW-1185">Reference proteome</keyword>
<comment type="caution">
    <text evidence="1">The sequence shown here is derived from an EMBL/GenBank/DDBJ whole genome shotgun (WGS) entry which is preliminary data.</text>
</comment>
<sequence>MLFIQADKQATDRRKLVSKWHPTTKVTLKWNYRVLSKSEERHVLKSIASLLSDDDQFRDATSHKVARLGGRALMHEERVCAVTISQLHTRLWKSLIFLLVPSQKKDYDKAEKLERVLRSGPCV</sequence>
<organism evidence="1 2">
    <name type="scientific">Camellia sinensis</name>
    <name type="common">Tea plant</name>
    <name type="synonym">Thea sinensis</name>
    <dbReference type="NCBI Taxonomy" id="4442"/>
    <lineage>
        <taxon>Eukaryota</taxon>
        <taxon>Viridiplantae</taxon>
        <taxon>Streptophyta</taxon>
        <taxon>Embryophyta</taxon>
        <taxon>Tracheophyta</taxon>
        <taxon>Spermatophyta</taxon>
        <taxon>Magnoliopsida</taxon>
        <taxon>eudicotyledons</taxon>
        <taxon>Gunneridae</taxon>
        <taxon>Pentapetalae</taxon>
        <taxon>asterids</taxon>
        <taxon>Ericales</taxon>
        <taxon>Theaceae</taxon>
        <taxon>Camellia</taxon>
    </lineage>
</organism>
<evidence type="ECO:0000313" key="2">
    <source>
        <dbReference type="Proteomes" id="UP000593564"/>
    </source>
</evidence>
<proteinExistence type="predicted"/>
<reference evidence="1 2" key="2">
    <citation type="submission" date="2020-07" db="EMBL/GenBank/DDBJ databases">
        <title>Genome assembly of wild tea tree DASZ reveals pedigree and selection history of tea varieties.</title>
        <authorList>
            <person name="Zhang W."/>
        </authorList>
    </citation>
    <scope>NUCLEOTIDE SEQUENCE [LARGE SCALE GENOMIC DNA]</scope>
    <source>
        <strain evidence="2">cv. G240</strain>
        <tissue evidence="1">Leaf</tissue>
    </source>
</reference>
<evidence type="ECO:0000313" key="1">
    <source>
        <dbReference type="EMBL" id="KAF5961944.1"/>
    </source>
</evidence>
<protein>
    <submittedName>
        <fullName evidence="1">Uncharacterized protein</fullName>
    </submittedName>
</protein>
<gene>
    <name evidence="1" type="ORF">HYC85_003153</name>
</gene>
<reference evidence="2" key="1">
    <citation type="journal article" date="2020" name="Nat. Commun.">
        <title>Genome assembly of wild tea tree DASZ reveals pedigree and selection history of tea varieties.</title>
        <authorList>
            <person name="Zhang W."/>
            <person name="Zhang Y."/>
            <person name="Qiu H."/>
            <person name="Guo Y."/>
            <person name="Wan H."/>
            <person name="Zhang X."/>
            <person name="Scossa F."/>
            <person name="Alseekh S."/>
            <person name="Zhang Q."/>
            <person name="Wang P."/>
            <person name="Xu L."/>
            <person name="Schmidt M.H."/>
            <person name="Jia X."/>
            <person name="Li D."/>
            <person name="Zhu A."/>
            <person name="Guo F."/>
            <person name="Chen W."/>
            <person name="Ni D."/>
            <person name="Usadel B."/>
            <person name="Fernie A.R."/>
            <person name="Wen W."/>
        </authorList>
    </citation>
    <scope>NUCLEOTIDE SEQUENCE [LARGE SCALE GENOMIC DNA]</scope>
    <source>
        <strain evidence="2">cv. G240</strain>
    </source>
</reference>
<name>A0A7J7IBZ5_CAMSI</name>
<dbReference type="PANTHER" id="PTHR37229:SF2">
    <property type="entry name" value="6,7-DIMETHYL-8-RIBITYLLUMAZINE SYNTHASE"/>
    <property type="match status" value="1"/>
</dbReference>
<dbReference type="EMBL" id="JACBKZ010000001">
    <property type="protein sequence ID" value="KAF5961944.1"/>
    <property type="molecule type" value="Genomic_DNA"/>
</dbReference>
<dbReference type="PANTHER" id="PTHR37229">
    <property type="entry name" value="6,7-DIMETHYL-8-RIBITYLLUMAZINE SYNTHASE"/>
    <property type="match status" value="1"/>
</dbReference>
<dbReference type="GO" id="GO:0009941">
    <property type="term" value="C:chloroplast envelope"/>
    <property type="evidence" value="ECO:0007669"/>
    <property type="project" value="TreeGrafter"/>
</dbReference>
<dbReference type="AlphaFoldDB" id="A0A7J7IBZ5"/>